<accession>A0A165E286</accession>
<evidence type="ECO:0000256" key="1">
    <source>
        <dbReference type="SAM" id="MobiDB-lite"/>
    </source>
</evidence>
<organism evidence="2 3">
    <name type="scientific">Exidia glandulosa HHB12029</name>
    <dbReference type="NCBI Taxonomy" id="1314781"/>
    <lineage>
        <taxon>Eukaryota</taxon>
        <taxon>Fungi</taxon>
        <taxon>Dikarya</taxon>
        <taxon>Basidiomycota</taxon>
        <taxon>Agaricomycotina</taxon>
        <taxon>Agaricomycetes</taxon>
        <taxon>Auriculariales</taxon>
        <taxon>Exidiaceae</taxon>
        <taxon>Exidia</taxon>
    </lineage>
</organism>
<keyword evidence="3" id="KW-1185">Reference proteome</keyword>
<dbReference type="Proteomes" id="UP000077266">
    <property type="component" value="Unassembled WGS sequence"/>
</dbReference>
<reference evidence="2 3" key="1">
    <citation type="journal article" date="2016" name="Mol. Biol. Evol.">
        <title>Comparative Genomics of Early-Diverging Mushroom-Forming Fungi Provides Insights into the Origins of Lignocellulose Decay Capabilities.</title>
        <authorList>
            <person name="Nagy L.G."/>
            <person name="Riley R."/>
            <person name="Tritt A."/>
            <person name="Adam C."/>
            <person name="Daum C."/>
            <person name="Floudas D."/>
            <person name="Sun H."/>
            <person name="Yadav J.S."/>
            <person name="Pangilinan J."/>
            <person name="Larsson K.H."/>
            <person name="Matsuura K."/>
            <person name="Barry K."/>
            <person name="Labutti K."/>
            <person name="Kuo R."/>
            <person name="Ohm R.A."/>
            <person name="Bhattacharya S.S."/>
            <person name="Shirouzu T."/>
            <person name="Yoshinaga Y."/>
            <person name="Martin F.M."/>
            <person name="Grigoriev I.V."/>
            <person name="Hibbett D.S."/>
        </authorList>
    </citation>
    <scope>NUCLEOTIDE SEQUENCE [LARGE SCALE GENOMIC DNA]</scope>
    <source>
        <strain evidence="2 3">HHB12029</strain>
    </source>
</reference>
<feature type="compositionally biased region" description="Polar residues" evidence="1">
    <location>
        <begin position="34"/>
        <end position="46"/>
    </location>
</feature>
<proteinExistence type="predicted"/>
<dbReference type="InParanoid" id="A0A165E286"/>
<name>A0A165E286_EXIGL</name>
<evidence type="ECO:0000313" key="3">
    <source>
        <dbReference type="Proteomes" id="UP000077266"/>
    </source>
</evidence>
<feature type="region of interest" description="Disordered" evidence="1">
    <location>
        <begin position="1"/>
        <end position="129"/>
    </location>
</feature>
<dbReference type="EMBL" id="KV426172">
    <property type="protein sequence ID" value="KZV85907.1"/>
    <property type="molecule type" value="Genomic_DNA"/>
</dbReference>
<evidence type="ECO:0000313" key="2">
    <source>
        <dbReference type="EMBL" id="KZV85907.1"/>
    </source>
</evidence>
<dbReference type="OrthoDB" id="3270344at2759"/>
<sequence>MLSIPKLRAPPAPYAIATTSRCPIEERLPLNAQDPENGTLQDAQTKGQKKRRPVLGQSHRVNTSLSLSPELPPFHGRRVSEERKAFQSATTSRDSPPAISPLLPMDDVETPATDISMSHDSLLPHPSSDAESRRLQLAADDCIVAMTDTAVQCALCTHWYKVRSGYRSIGIWEKHKRVCPYKGLYTMFARSPDTPVKVLKRTTDAKMGDPDAATWAEEPGVRDFNAQKVQCDLCSRWLLKADWSGHKGKCRAHKQVRIAIYRRSVCTKD</sequence>
<gene>
    <name evidence="2" type="ORF">EXIGLDRAFT_235391</name>
</gene>
<dbReference type="AlphaFoldDB" id="A0A165E286"/>
<protein>
    <submittedName>
        <fullName evidence="2">Uncharacterized protein</fullName>
    </submittedName>
</protein>